<gene>
    <name evidence="2" type="ORF">DME_LOCUS8224</name>
</gene>
<sequence length="851" mass="98514">MRLIIVGLITFRLFAERSVYAATVIANLTINDTDEAIVRTLWTLDQLMTLCVHHSSYQILNYSSLVPQSENFKISNTVEVIANNICLSTLLRNVLERQVVILPTLSYSGKEMHMMQMKFIQPLSFDEFGEFTGFAGLLTDEKNDNFTKTTPGWKVKFMQIKMVCFFRTAPRVGVYHRFINDADPASLSRLRLLIDCFHKQLSAATNACIEVNEPNFWAETIRNFDKNIFKGKHKRTSSTLSSESIELADYHVNFEAETVKTPVRLYLARLSPWRLVIIILPISAEHILSISSSPIIPLLVFHCDEPWMAYHLSMIKAPNPVNYLSDHRLEDHLSILAALNRQLRLPAAEKGSDCLELHWLSTSRMSHNEERRHTAFDLHSYCEMIEEQLYSRAFIATVYHALIEGLYIPDKDLIEAMEEYCEQTNIEVDNIDDCIRSLCSHLVKFHKFDSYGSGEKPSSADFFPNNSEESCEDEQEDYRNAFNELLSRHFRPIPNSPHYFYYVLENRARNERISLDDRLVIPNEESSKELSFDTINGDPVRRLPSENRCSFPLFINFTCSLRFPNMELYTFPVDHLPSCIMQLIHKCPDISNDCFTLLDQIEVSLDIHILSWPVSRAFNDRMDSVLPSPRSNDVSPFIANKTLNAFDFDNISVTSSSIMTELPQLQRNAVIELHEGILRLLKAEKIFVLSRYREMHHETINRVIEYIKSEVKQGGHSDRVKYAKVQIFFVMEQAKALRRLKERLKNAVVEYCKLEIFPDSSNILYCCSISDIQRFKVSSFERSFIVDKEKLYSMNLLNLEVKRKLLKKVDKIKRCNSAPLFELNEGFHLSAKKEIRRASFDYALSGLWFGT</sequence>
<dbReference type="WBParaSite" id="DME_0000434101-mRNA-1">
    <property type="protein sequence ID" value="DME_0000434101-mRNA-1"/>
    <property type="gene ID" value="DME_0000434101"/>
</dbReference>
<reference evidence="2 4" key="2">
    <citation type="submission" date="2018-11" db="EMBL/GenBank/DDBJ databases">
        <authorList>
            <consortium name="Pathogen Informatics"/>
        </authorList>
    </citation>
    <scope>NUCLEOTIDE SEQUENCE [LARGE SCALE GENOMIC DNA]</scope>
</reference>
<reference evidence="5" key="1">
    <citation type="submission" date="2017-02" db="UniProtKB">
        <authorList>
            <consortium name="WormBaseParasite"/>
        </authorList>
    </citation>
    <scope>IDENTIFICATION</scope>
</reference>
<protein>
    <submittedName>
        <fullName evidence="5">Protein SZT2</fullName>
    </submittedName>
</protein>
<dbReference type="AlphaFoldDB" id="A0A0N4UAY7"/>
<keyword evidence="4" id="KW-1185">Reference proteome</keyword>
<evidence type="ECO:0000256" key="1">
    <source>
        <dbReference type="SAM" id="SignalP"/>
    </source>
</evidence>
<feature type="chain" id="PRO_5041080293" evidence="1">
    <location>
        <begin position="22"/>
        <end position="851"/>
    </location>
</feature>
<organism evidence="3 5">
    <name type="scientific">Dracunculus medinensis</name>
    <name type="common">Guinea worm</name>
    <dbReference type="NCBI Taxonomy" id="318479"/>
    <lineage>
        <taxon>Eukaryota</taxon>
        <taxon>Metazoa</taxon>
        <taxon>Ecdysozoa</taxon>
        <taxon>Nematoda</taxon>
        <taxon>Chromadorea</taxon>
        <taxon>Rhabditida</taxon>
        <taxon>Spirurina</taxon>
        <taxon>Dracunculoidea</taxon>
        <taxon>Dracunculidae</taxon>
        <taxon>Dracunculus</taxon>
    </lineage>
</organism>
<dbReference type="PANTHER" id="PTHR14918">
    <property type="entry name" value="KICSTOR COMPLEX PROTEIN SZT2"/>
    <property type="match status" value="1"/>
</dbReference>
<dbReference type="Proteomes" id="UP000274756">
    <property type="component" value="Unassembled WGS sequence"/>
</dbReference>
<dbReference type="InterPro" id="IPR033228">
    <property type="entry name" value="SZT2"/>
</dbReference>
<dbReference type="PANTHER" id="PTHR14918:SF3">
    <property type="entry name" value="KICSTOR COMPLEX PROTEIN SZT2"/>
    <property type="match status" value="1"/>
</dbReference>
<evidence type="ECO:0000313" key="3">
    <source>
        <dbReference type="Proteomes" id="UP000038040"/>
    </source>
</evidence>
<proteinExistence type="predicted"/>
<name>A0A0N4UAY7_DRAME</name>
<evidence type="ECO:0000313" key="4">
    <source>
        <dbReference type="Proteomes" id="UP000274756"/>
    </source>
</evidence>
<dbReference type="STRING" id="318479.A0A0N4UAY7"/>
<evidence type="ECO:0000313" key="2">
    <source>
        <dbReference type="EMBL" id="VDN58251.1"/>
    </source>
</evidence>
<feature type="signal peptide" evidence="1">
    <location>
        <begin position="1"/>
        <end position="21"/>
    </location>
</feature>
<accession>A0A0N4UAY7</accession>
<dbReference type="OrthoDB" id="5835565at2759"/>
<keyword evidence="1" id="KW-0732">Signal</keyword>
<dbReference type="Proteomes" id="UP000038040">
    <property type="component" value="Unplaced"/>
</dbReference>
<evidence type="ECO:0000313" key="5">
    <source>
        <dbReference type="WBParaSite" id="DME_0000434101-mRNA-1"/>
    </source>
</evidence>
<dbReference type="EMBL" id="UYYG01001166">
    <property type="protein sequence ID" value="VDN58251.1"/>
    <property type="molecule type" value="Genomic_DNA"/>
</dbReference>
<dbReference type="GO" id="GO:0005777">
    <property type="term" value="C:peroxisome"/>
    <property type="evidence" value="ECO:0007669"/>
    <property type="project" value="InterPro"/>
</dbReference>